<dbReference type="GO" id="GO:0005737">
    <property type="term" value="C:cytoplasm"/>
    <property type="evidence" value="ECO:0007669"/>
    <property type="project" value="TreeGrafter"/>
</dbReference>
<dbReference type="Pfam" id="PF01965">
    <property type="entry name" value="DJ-1_PfpI"/>
    <property type="match status" value="1"/>
</dbReference>
<protein>
    <submittedName>
        <fullName evidence="3">DJ-1/PfpI family protein</fullName>
    </submittedName>
</protein>
<dbReference type="eggNOG" id="COG0693">
    <property type="taxonomic scope" value="Bacteria"/>
</dbReference>
<dbReference type="PANTHER" id="PTHR48094">
    <property type="entry name" value="PROTEIN/NUCLEIC ACID DEGLYCASE DJ-1-RELATED"/>
    <property type="match status" value="1"/>
</dbReference>
<feature type="signal peptide" evidence="1">
    <location>
        <begin position="1"/>
        <end position="22"/>
    </location>
</feature>
<keyword evidence="1" id="KW-0732">Signal</keyword>
<dbReference type="InterPro" id="IPR050325">
    <property type="entry name" value="Prot/Nucl_acid_deglycase"/>
</dbReference>
<accession>C9KP75</accession>
<dbReference type="InterPro" id="IPR002818">
    <property type="entry name" value="DJ-1/PfpI"/>
</dbReference>
<dbReference type="GO" id="GO:0019172">
    <property type="term" value="F:glyoxalase III activity"/>
    <property type="evidence" value="ECO:0007669"/>
    <property type="project" value="TreeGrafter"/>
</dbReference>
<dbReference type="HOGENOM" id="CLU_070319_0_0_9"/>
<dbReference type="GO" id="GO:0019243">
    <property type="term" value="P:methylglyoxal catabolic process to D-lactate via S-lactoyl-glutathione"/>
    <property type="evidence" value="ECO:0007669"/>
    <property type="project" value="TreeGrafter"/>
</dbReference>
<gene>
    <name evidence="3" type="ORF">MITSMUL_05030</name>
</gene>
<evidence type="ECO:0000256" key="1">
    <source>
        <dbReference type="SAM" id="SignalP"/>
    </source>
</evidence>
<dbReference type="EMBL" id="ABWK02000020">
    <property type="protein sequence ID" value="EEX68030.1"/>
    <property type="molecule type" value="Genomic_DNA"/>
</dbReference>
<dbReference type="RefSeq" id="WP_005842040.1">
    <property type="nucleotide sequence ID" value="NZ_GG697142.2"/>
</dbReference>
<dbReference type="AlphaFoldDB" id="C9KP75"/>
<dbReference type="GeneID" id="93481990"/>
<dbReference type="CDD" id="cd03141">
    <property type="entry name" value="GATase1_Hsp31_like"/>
    <property type="match status" value="1"/>
</dbReference>
<dbReference type="SUPFAM" id="SSF52317">
    <property type="entry name" value="Class I glutamine amidotransferase-like"/>
    <property type="match status" value="1"/>
</dbReference>
<comment type="caution">
    <text evidence="3">The sequence shown here is derived from an EMBL/GenBank/DDBJ whole genome shotgun (WGS) entry which is preliminary data.</text>
</comment>
<dbReference type="STRING" id="500635.MITSMUL_05030"/>
<dbReference type="PATRIC" id="fig|500635.8.peg.1696"/>
<dbReference type="PANTHER" id="PTHR48094:SF22">
    <property type="entry name" value="DJ-1_PFPI DOMAIN-CONTAINING PROTEIN"/>
    <property type="match status" value="1"/>
</dbReference>
<evidence type="ECO:0000313" key="4">
    <source>
        <dbReference type="Proteomes" id="UP000003671"/>
    </source>
</evidence>
<feature type="domain" description="DJ-1/PfpI" evidence="2">
    <location>
        <begin position="59"/>
        <end position="190"/>
    </location>
</feature>
<dbReference type="InterPro" id="IPR029062">
    <property type="entry name" value="Class_I_gatase-like"/>
</dbReference>
<proteinExistence type="predicted"/>
<dbReference type="Proteomes" id="UP000003671">
    <property type="component" value="Unassembled WGS sequence"/>
</dbReference>
<evidence type="ECO:0000259" key="2">
    <source>
        <dbReference type="Pfam" id="PF01965"/>
    </source>
</evidence>
<sequence length="289" mass="31517">MKKILLFMLALMLMVPTLSAEAASNEAASKGKVLLVASSTNTLTLKDGKVDPTGYFLDELAVPSMRLIKEGYEVVLATPKGDIPVMDKVSNNVALFHGNQAALDEALDFVQHDPVMLHPIKIKDAIAEGLDNYAAVYVPGGHAPMNDLMQDKDFGKVLRYFHEKGKPTAFLCHGPIASLAALDDPAGYRKALVSGTFDEQAEKSKNWQYAGYRMTIYSNAEEYPVEENVLKGKLPFYVADALQIAGGIVEHAPLNEGHVVRDRELITGQNPASDHMIAEELVNALAEKH</sequence>
<reference evidence="3" key="1">
    <citation type="submission" date="2009-09" db="EMBL/GenBank/DDBJ databases">
        <authorList>
            <person name="Weinstock G."/>
            <person name="Sodergren E."/>
            <person name="Clifton S."/>
            <person name="Fulton L."/>
            <person name="Fulton B."/>
            <person name="Courtney L."/>
            <person name="Fronick C."/>
            <person name="Harrison M."/>
            <person name="Strong C."/>
            <person name="Farmer C."/>
            <person name="Delahaunty K."/>
            <person name="Markovic C."/>
            <person name="Hall O."/>
            <person name="Minx P."/>
            <person name="Tomlinson C."/>
            <person name="Mitreva M."/>
            <person name="Nelson J."/>
            <person name="Hou S."/>
            <person name="Wollam A."/>
            <person name="Pepin K.H."/>
            <person name="Johnson M."/>
            <person name="Bhonagiri V."/>
            <person name="Nash W.E."/>
            <person name="Warren W."/>
            <person name="Chinwalla A."/>
            <person name="Mardis E.R."/>
            <person name="Wilson R.K."/>
        </authorList>
    </citation>
    <scope>NUCLEOTIDE SEQUENCE [LARGE SCALE GENOMIC DNA]</scope>
    <source>
        <strain evidence="3">DSM 20544</strain>
    </source>
</reference>
<feature type="chain" id="PRO_5002996677" evidence="1">
    <location>
        <begin position="23"/>
        <end position="289"/>
    </location>
</feature>
<dbReference type="Gene3D" id="3.40.50.880">
    <property type="match status" value="1"/>
</dbReference>
<organism evidence="3 4">
    <name type="scientific">Mitsuokella multacida DSM 20544</name>
    <dbReference type="NCBI Taxonomy" id="500635"/>
    <lineage>
        <taxon>Bacteria</taxon>
        <taxon>Bacillati</taxon>
        <taxon>Bacillota</taxon>
        <taxon>Negativicutes</taxon>
        <taxon>Selenomonadales</taxon>
        <taxon>Selenomonadaceae</taxon>
        <taxon>Mitsuokella</taxon>
    </lineage>
</organism>
<keyword evidence="4" id="KW-1185">Reference proteome</keyword>
<name>C9KP75_9FIRM</name>
<evidence type="ECO:0000313" key="3">
    <source>
        <dbReference type="EMBL" id="EEX68030.1"/>
    </source>
</evidence>